<reference evidence="2" key="2">
    <citation type="submission" date="2015-06" db="UniProtKB">
        <authorList>
            <consortium name="EnsemblProtists"/>
        </authorList>
    </citation>
    <scope>IDENTIFICATION</scope>
    <source>
        <strain evidence="2">Pr102</strain>
    </source>
</reference>
<organism evidence="2 3">
    <name type="scientific">Phytophthora ramorum</name>
    <name type="common">Sudden oak death agent</name>
    <dbReference type="NCBI Taxonomy" id="164328"/>
    <lineage>
        <taxon>Eukaryota</taxon>
        <taxon>Sar</taxon>
        <taxon>Stramenopiles</taxon>
        <taxon>Oomycota</taxon>
        <taxon>Peronosporomycetes</taxon>
        <taxon>Peronosporales</taxon>
        <taxon>Peronosporaceae</taxon>
        <taxon>Phytophthora</taxon>
    </lineage>
</organism>
<reference evidence="3" key="1">
    <citation type="journal article" date="2006" name="Science">
        <title>Phytophthora genome sequences uncover evolutionary origins and mechanisms of pathogenesis.</title>
        <authorList>
            <person name="Tyler B.M."/>
            <person name="Tripathy S."/>
            <person name="Zhang X."/>
            <person name="Dehal P."/>
            <person name="Jiang R.H."/>
            <person name="Aerts A."/>
            <person name="Arredondo F.D."/>
            <person name="Baxter L."/>
            <person name="Bensasson D."/>
            <person name="Beynon J.L."/>
            <person name="Chapman J."/>
            <person name="Damasceno C.M."/>
            <person name="Dorrance A.E."/>
            <person name="Dou D."/>
            <person name="Dickerman A.W."/>
            <person name="Dubchak I.L."/>
            <person name="Garbelotto M."/>
            <person name="Gijzen M."/>
            <person name="Gordon S.G."/>
            <person name="Govers F."/>
            <person name="Grunwald N.J."/>
            <person name="Huang W."/>
            <person name="Ivors K.L."/>
            <person name="Jones R.W."/>
            <person name="Kamoun S."/>
            <person name="Krampis K."/>
            <person name="Lamour K.H."/>
            <person name="Lee M.K."/>
            <person name="McDonald W.H."/>
            <person name="Medina M."/>
            <person name="Meijer H.J."/>
            <person name="Nordberg E.K."/>
            <person name="Maclean D.J."/>
            <person name="Ospina-Giraldo M.D."/>
            <person name="Morris P.F."/>
            <person name="Phuntumart V."/>
            <person name="Putnam N.H."/>
            <person name="Rash S."/>
            <person name="Rose J.K."/>
            <person name="Sakihama Y."/>
            <person name="Salamov A.A."/>
            <person name="Savidor A."/>
            <person name="Scheuring C.F."/>
            <person name="Smith B.M."/>
            <person name="Sobral B.W."/>
            <person name="Terry A."/>
            <person name="Torto-Alalibo T.A."/>
            <person name="Win J."/>
            <person name="Xu Z."/>
            <person name="Zhang H."/>
            <person name="Grigoriev I.V."/>
            <person name="Rokhsar D.S."/>
            <person name="Boore J.L."/>
        </authorList>
    </citation>
    <scope>NUCLEOTIDE SEQUENCE [LARGE SCALE GENOMIC DNA]</scope>
    <source>
        <strain evidence="3">Pr102</strain>
    </source>
</reference>
<dbReference type="InParanoid" id="H3GJT2"/>
<feature type="region of interest" description="Disordered" evidence="1">
    <location>
        <begin position="30"/>
        <end position="55"/>
    </location>
</feature>
<accession>H3GJT2</accession>
<name>H3GJT2_PHYRM</name>
<protein>
    <submittedName>
        <fullName evidence="2">Uncharacterized protein</fullName>
    </submittedName>
</protein>
<evidence type="ECO:0000256" key="1">
    <source>
        <dbReference type="SAM" id="MobiDB-lite"/>
    </source>
</evidence>
<dbReference type="AlphaFoldDB" id="H3GJT2"/>
<dbReference type="VEuPathDB" id="FungiDB:KRP23_3365"/>
<dbReference type="eggNOG" id="ENOG502SA38">
    <property type="taxonomic scope" value="Eukaryota"/>
</dbReference>
<dbReference type="EnsemblProtists" id="Phyra76447">
    <property type="protein sequence ID" value="Phyra76447"/>
    <property type="gene ID" value="Phyra76447"/>
</dbReference>
<dbReference type="HOGENOM" id="CLU_1437069_0_0_1"/>
<dbReference type="EMBL" id="DS566015">
    <property type="status" value="NOT_ANNOTATED_CDS"/>
    <property type="molecule type" value="Genomic_DNA"/>
</dbReference>
<proteinExistence type="predicted"/>
<dbReference type="Proteomes" id="UP000005238">
    <property type="component" value="Unassembled WGS sequence"/>
</dbReference>
<dbReference type="VEuPathDB" id="FungiDB:KRP22_3399"/>
<sequence>MPHDRARGRDTGQKVKFEAISDVVREIAADPATAGSSAQDPRRLPGIGTDQQEETPRRRFDNYYVVLELDEDFFPDEGTFAVESGAPRSVRDERERLFNEAFAQDLRLEVVYFFLELGELVEGVAFRIYDQVKKQQRYGGGHCGGQVGHGHGHSADGETAAEIPRLKAAEDVVNVVMEDTPQSNSKKIS</sequence>
<keyword evidence="3" id="KW-1185">Reference proteome</keyword>
<evidence type="ECO:0000313" key="3">
    <source>
        <dbReference type="Proteomes" id="UP000005238"/>
    </source>
</evidence>
<evidence type="ECO:0000313" key="2">
    <source>
        <dbReference type="EnsemblProtists" id="Phyra76447"/>
    </source>
</evidence>